<reference evidence="2" key="1">
    <citation type="journal article" date="2024" name="Front. Bioeng. Biotechnol.">
        <title>Genome-scale model development and genomic sequencing of the oleaginous clade Lipomyces.</title>
        <authorList>
            <person name="Czajka J.J."/>
            <person name="Han Y."/>
            <person name="Kim J."/>
            <person name="Mondo S.J."/>
            <person name="Hofstad B.A."/>
            <person name="Robles A."/>
            <person name="Haridas S."/>
            <person name="Riley R."/>
            <person name="LaButti K."/>
            <person name="Pangilinan J."/>
            <person name="Andreopoulos W."/>
            <person name="Lipzen A."/>
            <person name="Yan J."/>
            <person name="Wang M."/>
            <person name="Ng V."/>
            <person name="Grigoriev I.V."/>
            <person name="Spatafora J.W."/>
            <person name="Magnuson J.K."/>
            <person name="Baker S.E."/>
            <person name="Pomraning K.R."/>
        </authorList>
    </citation>
    <scope>NUCLEOTIDE SEQUENCE [LARGE SCALE GENOMIC DNA]</scope>
    <source>
        <strain evidence="2">CBS 7786</strain>
    </source>
</reference>
<gene>
    <name evidence="1" type="ORF">V1525DRAFT_369450</name>
</gene>
<keyword evidence="2" id="KW-1185">Reference proteome</keyword>
<accession>A0ACC3TAT4</accession>
<evidence type="ECO:0000313" key="1">
    <source>
        <dbReference type="EMBL" id="KAK9240855.1"/>
    </source>
</evidence>
<comment type="caution">
    <text evidence="1">The sequence shown here is derived from an EMBL/GenBank/DDBJ whole genome shotgun (WGS) entry which is preliminary data.</text>
</comment>
<dbReference type="Proteomes" id="UP001433508">
    <property type="component" value="Unassembled WGS sequence"/>
</dbReference>
<proteinExistence type="predicted"/>
<dbReference type="EMBL" id="MU971337">
    <property type="protein sequence ID" value="KAK9240855.1"/>
    <property type="molecule type" value="Genomic_DNA"/>
</dbReference>
<evidence type="ECO:0000313" key="2">
    <source>
        <dbReference type="Proteomes" id="UP001433508"/>
    </source>
</evidence>
<organism evidence="1 2">
    <name type="scientific">Lipomyces kononenkoae</name>
    <name type="common">Yeast</name>
    <dbReference type="NCBI Taxonomy" id="34357"/>
    <lineage>
        <taxon>Eukaryota</taxon>
        <taxon>Fungi</taxon>
        <taxon>Dikarya</taxon>
        <taxon>Ascomycota</taxon>
        <taxon>Saccharomycotina</taxon>
        <taxon>Lipomycetes</taxon>
        <taxon>Lipomycetales</taxon>
        <taxon>Lipomycetaceae</taxon>
        <taxon>Lipomyces</taxon>
    </lineage>
</organism>
<name>A0ACC3TAT4_LIPKO</name>
<sequence>MSKYWCKPCKTFVLDTKLGKSQHEASVRHKSSMDRTLRDLHRQKTQAERDERDAKRILEGIERSVGGGSSAKTTANKSGIGAGPARPQPAAPTVMRTVSVAKSSSVSVAPTTTYKSSVSKPAESSLSSRPLGARPDMMNPNRITKPGSRGNGYSSGQLFSNGSKSAIKR</sequence>
<protein>
    <submittedName>
        <fullName evidence="1">Uncharacterized protein</fullName>
    </submittedName>
</protein>